<gene>
    <name evidence="13" type="ORF">g.60241</name>
</gene>
<dbReference type="CDD" id="cd17920">
    <property type="entry name" value="DEXHc_RecQ"/>
    <property type="match status" value="1"/>
</dbReference>
<evidence type="ECO:0000259" key="11">
    <source>
        <dbReference type="PROSITE" id="PS51192"/>
    </source>
</evidence>
<feature type="region of interest" description="Disordered" evidence="9">
    <location>
        <begin position="1"/>
        <end position="34"/>
    </location>
</feature>
<evidence type="ECO:0000259" key="12">
    <source>
        <dbReference type="PROSITE" id="PS51194"/>
    </source>
</evidence>
<keyword evidence="8" id="KW-0863">Zinc-finger</keyword>
<evidence type="ECO:0000313" key="13">
    <source>
        <dbReference type="EMBL" id="JAT70904.1"/>
    </source>
</evidence>
<dbReference type="PANTHER" id="PTHR13710:SF108">
    <property type="entry name" value="ATP-DEPENDENT DNA HELICASE Q4"/>
    <property type="match status" value="1"/>
</dbReference>
<keyword evidence="2" id="KW-0547">Nucleotide-binding</keyword>
<dbReference type="SMART" id="SM00490">
    <property type="entry name" value="HELICc"/>
    <property type="match status" value="1"/>
</dbReference>
<dbReference type="GO" id="GO:0005737">
    <property type="term" value="C:cytoplasm"/>
    <property type="evidence" value="ECO:0007669"/>
    <property type="project" value="TreeGrafter"/>
</dbReference>
<protein>
    <recommendedName>
        <fullName evidence="7">DNA 3'-5' helicase</fullName>
        <ecNumber evidence="7">5.6.2.4</ecNumber>
    </recommendedName>
</protein>
<feature type="domain" description="CCHC-type" evidence="10">
    <location>
        <begin position="276"/>
        <end position="292"/>
    </location>
</feature>
<feature type="region of interest" description="Disordered" evidence="9">
    <location>
        <begin position="121"/>
        <end position="162"/>
    </location>
</feature>
<dbReference type="GO" id="GO:0005524">
    <property type="term" value="F:ATP binding"/>
    <property type="evidence" value="ECO:0007669"/>
    <property type="project" value="UniProtKB-KW"/>
</dbReference>
<dbReference type="InterPro" id="IPR014001">
    <property type="entry name" value="Helicase_ATP-bd"/>
</dbReference>
<dbReference type="PROSITE" id="PS51192">
    <property type="entry name" value="HELICASE_ATP_BIND_1"/>
    <property type="match status" value="1"/>
</dbReference>
<evidence type="ECO:0000256" key="9">
    <source>
        <dbReference type="SAM" id="MobiDB-lite"/>
    </source>
</evidence>
<organism evidence="13">
    <name type="scientific">Auxenochlorella protothecoides</name>
    <name type="common">Green microalga</name>
    <name type="synonym">Chlorella protothecoides</name>
    <dbReference type="NCBI Taxonomy" id="3075"/>
    <lineage>
        <taxon>Eukaryota</taxon>
        <taxon>Viridiplantae</taxon>
        <taxon>Chlorophyta</taxon>
        <taxon>core chlorophytes</taxon>
        <taxon>Trebouxiophyceae</taxon>
        <taxon>Chlorellales</taxon>
        <taxon>Chlorellaceae</taxon>
        <taxon>Auxenochlorella</taxon>
    </lineage>
</organism>
<reference evidence="13" key="1">
    <citation type="submission" date="2015-08" db="EMBL/GenBank/DDBJ databases">
        <authorList>
            <person name="Babu N.S."/>
            <person name="Beckwith C.J."/>
            <person name="Beseler K.G."/>
            <person name="Brison A."/>
            <person name="Carone J.V."/>
            <person name="Caskin T.P."/>
            <person name="Diamond M."/>
            <person name="Durham M.E."/>
            <person name="Foxe J.M."/>
            <person name="Go M."/>
            <person name="Henderson B.A."/>
            <person name="Jones I.B."/>
            <person name="McGettigan J.A."/>
            <person name="Micheletti S.J."/>
            <person name="Nasrallah M.E."/>
            <person name="Ortiz D."/>
            <person name="Piller C.R."/>
            <person name="Privatt S.R."/>
            <person name="Schneider S.L."/>
            <person name="Sharp S."/>
            <person name="Smith T.C."/>
            <person name="Stanton J.D."/>
            <person name="Ullery H.E."/>
            <person name="Wilson R.J."/>
            <person name="Serrano M.G."/>
            <person name="Buck G."/>
            <person name="Lee V."/>
            <person name="Wang Y."/>
            <person name="Carvalho R."/>
            <person name="Voegtly L."/>
            <person name="Shi R."/>
            <person name="Duckworth R."/>
            <person name="Johnson A."/>
            <person name="Loviza R."/>
            <person name="Walstead R."/>
            <person name="Shah Z."/>
            <person name="Kiflezghi M."/>
            <person name="Wade K."/>
            <person name="Ball S.L."/>
            <person name="Bradley K.W."/>
            <person name="Asai D.J."/>
            <person name="Bowman C.A."/>
            <person name="Russell D.A."/>
            <person name="Pope W.H."/>
            <person name="Jacobs-Sera D."/>
            <person name="Hendrix R.W."/>
            <person name="Hatfull G.F."/>
        </authorList>
    </citation>
    <scope>NUCLEOTIDE SEQUENCE</scope>
</reference>
<proteinExistence type="inferred from homology"/>
<dbReference type="Gene3D" id="3.40.50.300">
    <property type="entry name" value="P-loop containing nucleotide triphosphate hydrolases"/>
    <property type="match status" value="2"/>
</dbReference>
<evidence type="ECO:0000256" key="4">
    <source>
        <dbReference type="ARBA" id="ARBA00022806"/>
    </source>
</evidence>
<dbReference type="PROSITE" id="PS51194">
    <property type="entry name" value="HELICASE_CTER"/>
    <property type="match status" value="1"/>
</dbReference>
<dbReference type="GO" id="GO:0043138">
    <property type="term" value="F:3'-5' DNA helicase activity"/>
    <property type="evidence" value="ECO:0007669"/>
    <property type="project" value="UniProtKB-EC"/>
</dbReference>
<accession>A0A1D1ZVD2</accession>
<dbReference type="InterPro" id="IPR011545">
    <property type="entry name" value="DEAD/DEAH_box_helicase_dom"/>
</dbReference>
<sequence>MSDPQEVYSDTEEPWCGPSPQPPGPGPSEASLGSSRICRSNAFARKRLRSEGRRNAGDVPCASDQAMAANRRTLDRLAESAGLPPLRDPSTERLPLNPAGSLLNTSFRPESAAIKGHVSTFLGRKRPGPSRELAPPQCATESEGAGTSITHRGSTVHAPVGSGLEVTNSSRVVESTAFLASTSLTTGPPAVVHLRRPRAPSSTEPLPDKRASNPNSGWGSNFVKIDLKKGKGTSKHPGRAQKARQAFGRFRRGGSFMTQAGSGADDLDGWRASTQKCYRCGGAGHWAADCTSNLEAEEGQVSADTCTSARAQGTTTLGGKDLLSSAAATTGTEPSLDPGQPVIEDSVLEGAAALDEDSLKQVLRTVFGHTDFRSCQRHVIAHVLQGTPCLAVLPTGLGKSLCYQLPALLLPGVTLVISPLIALMHNQAEQMPAALTPAVLWSGQSSKDAAATLEAIAAGKHKVILVSPERVNNIHLLKALQSHLPLSLVVVDECHCVTEWGHSFRPAYYRLGAALKRMLPAKSLLALTATATKLTEAAICQSLGIQTTLRETCLRENLRLHVKVNTSGMAETRTSYILSLVTPGSALADTSSILIYCAFRHDADVLAAKLQAIGHRAKSYHAGKHYKERAEIEADFRDRKLKIVVATVAFGMGINLSDVGAVIHATMPRSLEEYVQQIGRAGRNGSPASCYTVVDDGEYCTLRSLTSSGRTTSSAVEALLEHVFKRWAEVHEKEAASGCFGVLDLKQVCRTMDIGEDAVESVLSHLEISLPEIFRLLPKTGIKVKVSFFADSAKSLAPQHPSIQALVTLCKNPRNGIYSVSVGKLASFLACTPSKALVSLRELAARNLVSLEMSKQEGPAFEILRTPPAPASLTPALADWLERGVRNQASQLDIVYRTFSQAANHRLAEAQEVSLRRDVEAYFENASVEAAGCLQPHEGVPLPLRPITKDVETSIRLVLRTLAGQEATKLQGLTVARMLLGISSPAFPADVYRRKLQGLWGSCTNVCAWELECMATRICTSQVL</sequence>
<evidence type="ECO:0000259" key="10">
    <source>
        <dbReference type="PROSITE" id="PS50158"/>
    </source>
</evidence>
<evidence type="ECO:0000256" key="8">
    <source>
        <dbReference type="PROSITE-ProRule" id="PRU00047"/>
    </source>
</evidence>
<dbReference type="SUPFAM" id="SSF57756">
    <property type="entry name" value="Retrovirus zinc finger-like domains"/>
    <property type="match status" value="1"/>
</dbReference>
<dbReference type="Pfam" id="PF00098">
    <property type="entry name" value="zf-CCHC"/>
    <property type="match status" value="1"/>
</dbReference>
<comment type="similarity">
    <text evidence="1">Belongs to the helicase family. RecQ subfamily.</text>
</comment>
<feature type="domain" description="Helicase ATP-binding" evidence="11">
    <location>
        <begin position="380"/>
        <end position="549"/>
    </location>
</feature>
<comment type="catalytic activity">
    <reaction evidence="6">
        <text>Couples ATP hydrolysis with the unwinding of duplex DNA by translocating in the 3'-5' direction.</text>
        <dbReference type="EC" id="5.6.2.4"/>
    </reaction>
</comment>
<evidence type="ECO:0000256" key="5">
    <source>
        <dbReference type="ARBA" id="ARBA00022840"/>
    </source>
</evidence>
<keyword evidence="8" id="KW-0862">Zinc</keyword>
<dbReference type="GO" id="GO:0005634">
    <property type="term" value="C:nucleus"/>
    <property type="evidence" value="ECO:0007669"/>
    <property type="project" value="TreeGrafter"/>
</dbReference>
<keyword evidence="4" id="KW-0347">Helicase</keyword>
<evidence type="ECO:0000256" key="6">
    <source>
        <dbReference type="ARBA" id="ARBA00034617"/>
    </source>
</evidence>
<dbReference type="AlphaFoldDB" id="A0A1D1ZVD2"/>
<dbReference type="GO" id="GO:0005694">
    <property type="term" value="C:chromosome"/>
    <property type="evidence" value="ECO:0007669"/>
    <property type="project" value="TreeGrafter"/>
</dbReference>
<keyword evidence="8" id="KW-0479">Metal-binding</keyword>
<keyword evidence="5" id="KW-0067">ATP-binding</keyword>
<dbReference type="GO" id="GO:0000724">
    <property type="term" value="P:double-strand break repair via homologous recombination"/>
    <property type="evidence" value="ECO:0007669"/>
    <property type="project" value="TreeGrafter"/>
</dbReference>
<dbReference type="GO" id="GO:0003676">
    <property type="term" value="F:nucleic acid binding"/>
    <property type="evidence" value="ECO:0007669"/>
    <property type="project" value="InterPro"/>
</dbReference>
<evidence type="ECO:0000256" key="3">
    <source>
        <dbReference type="ARBA" id="ARBA00022801"/>
    </source>
</evidence>
<dbReference type="InterPro" id="IPR036875">
    <property type="entry name" value="Znf_CCHC_sf"/>
</dbReference>
<dbReference type="InterPro" id="IPR004589">
    <property type="entry name" value="DNA_helicase_ATP-dep_RecQ"/>
</dbReference>
<dbReference type="PANTHER" id="PTHR13710">
    <property type="entry name" value="DNA HELICASE RECQ FAMILY MEMBER"/>
    <property type="match status" value="1"/>
</dbReference>
<dbReference type="GO" id="GO:0016787">
    <property type="term" value="F:hydrolase activity"/>
    <property type="evidence" value="ECO:0007669"/>
    <property type="project" value="UniProtKB-KW"/>
</dbReference>
<dbReference type="Pfam" id="PF00270">
    <property type="entry name" value="DEAD"/>
    <property type="match status" value="1"/>
</dbReference>
<dbReference type="InterPro" id="IPR027417">
    <property type="entry name" value="P-loop_NTPase"/>
</dbReference>
<name>A0A1D1ZVD2_AUXPR</name>
<evidence type="ECO:0000256" key="1">
    <source>
        <dbReference type="ARBA" id="ARBA00005446"/>
    </source>
</evidence>
<feature type="compositionally biased region" description="Pro residues" evidence="9">
    <location>
        <begin position="17"/>
        <end position="26"/>
    </location>
</feature>
<dbReference type="Pfam" id="PF00271">
    <property type="entry name" value="Helicase_C"/>
    <property type="match status" value="1"/>
</dbReference>
<dbReference type="GO" id="GO:0008270">
    <property type="term" value="F:zinc ion binding"/>
    <property type="evidence" value="ECO:0007669"/>
    <property type="project" value="UniProtKB-KW"/>
</dbReference>
<dbReference type="EC" id="5.6.2.4" evidence="7"/>
<dbReference type="InterPro" id="IPR001878">
    <property type="entry name" value="Znf_CCHC"/>
</dbReference>
<evidence type="ECO:0000256" key="7">
    <source>
        <dbReference type="ARBA" id="ARBA00034808"/>
    </source>
</evidence>
<feature type="region of interest" description="Disordered" evidence="9">
    <location>
        <begin position="75"/>
        <end position="94"/>
    </location>
</feature>
<evidence type="ECO:0000256" key="2">
    <source>
        <dbReference type="ARBA" id="ARBA00022741"/>
    </source>
</evidence>
<dbReference type="NCBIfam" id="TIGR00614">
    <property type="entry name" value="recQ_fam"/>
    <property type="match status" value="1"/>
</dbReference>
<dbReference type="SMART" id="SM00343">
    <property type="entry name" value="ZnF_C2HC"/>
    <property type="match status" value="1"/>
</dbReference>
<feature type="region of interest" description="Disordered" evidence="9">
    <location>
        <begin position="187"/>
        <end position="221"/>
    </location>
</feature>
<dbReference type="EMBL" id="GDKF01007718">
    <property type="protein sequence ID" value="JAT70904.1"/>
    <property type="molecule type" value="Transcribed_RNA"/>
</dbReference>
<dbReference type="Gene3D" id="4.10.60.10">
    <property type="entry name" value="Zinc finger, CCHC-type"/>
    <property type="match status" value="1"/>
</dbReference>
<dbReference type="GO" id="GO:0009378">
    <property type="term" value="F:four-way junction helicase activity"/>
    <property type="evidence" value="ECO:0007669"/>
    <property type="project" value="TreeGrafter"/>
</dbReference>
<feature type="domain" description="Helicase C-terminal" evidence="12">
    <location>
        <begin position="579"/>
        <end position="724"/>
    </location>
</feature>
<dbReference type="SMART" id="SM00487">
    <property type="entry name" value="DEXDc"/>
    <property type="match status" value="1"/>
</dbReference>
<dbReference type="PROSITE" id="PS50158">
    <property type="entry name" value="ZF_CCHC"/>
    <property type="match status" value="1"/>
</dbReference>
<dbReference type="SUPFAM" id="SSF52540">
    <property type="entry name" value="P-loop containing nucleoside triphosphate hydrolases"/>
    <property type="match status" value="1"/>
</dbReference>
<dbReference type="InterPro" id="IPR001650">
    <property type="entry name" value="Helicase_C-like"/>
</dbReference>
<keyword evidence="3" id="KW-0378">Hydrolase</keyword>